<organism evidence="4 5">
    <name type="scientific">Bradyrhizobium japonicum</name>
    <dbReference type="NCBI Taxonomy" id="375"/>
    <lineage>
        <taxon>Bacteria</taxon>
        <taxon>Pseudomonadati</taxon>
        <taxon>Pseudomonadota</taxon>
        <taxon>Alphaproteobacteria</taxon>
        <taxon>Hyphomicrobiales</taxon>
        <taxon>Nitrobacteraceae</taxon>
        <taxon>Bradyrhizobium</taxon>
    </lineage>
</organism>
<dbReference type="Pfam" id="PF00931">
    <property type="entry name" value="NB-ARC"/>
    <property type="match status" value="1"/>
</dbReference>
<sequence length="951" mass="103465">MIDRKNPKADQEILFGPFRLSGSRRVLEKEGVPIEVGVRAFEILAVLVEHAGKVVGKKDLIAQVWPGVTIDEVNLRVQVAMLRKALGEGDAGARYVATIPGQGYCFVAPISRLGPLQADATHNPASFIARKLPPRLTRMIGRDDVVHEISGQLSERRFVTMVGPGGIGKTTVAVSVAHALFEQFAGAVCFADLGPLNEPSLVASAIASALRLGVRFTDPTKGLVNFLRDKRVLLIFDSCEHVIGTAAAIAEEIFASAPQVHILVTSRESLRVEGEYVYSLAALDSPPGDADLTAARALAFPAVQLFVERAAVGRQYFQLHDADASIVGDICRRLDGIALAIELAAGRVDAYGIRETAALLNDRLNLLGEGKRTALARHQTLSATLDWSYDLLSESERLILRRLSVFAGNFTLEAARSIAVGIDLDDAQVVTGIASLIGKSLLATDGDNKAARYRLLDTTRAYGLGKLAGSGELDYIKRRHASYYKRIFERIDHTSSGVEGFSAYAEHLDNVRAGLEWCFSDPGDIRVGIALAAATVRLFLEMSLLTECRRWAERSITAFDESDRGSAREMELRSALGLSLMFATGNSDEARGALLRGLELAEELGDLRNQLRLLEKLHVFHQRIGDCHEAFALAQQSEDVAASLGDSSSVAIANWTLGFSHYFAGDCKSAQTNWGAPMPKGDSSRSYGTNVAFDRDIQARTRCGLGSVLWVRGFPDRAMRIGRDIIKEGATLRDPSTFCICLIFTSFTSLRIGNQTDAADMIGRLLAHARKHSLGPYEAIGIGLRGTLLINRGQAEEGVGMVRDAIETLHVGRYELHNPAFLAASAEGLRMLGQYEEAFRQIDEAIARIERNGQLLFLPEFLRIKGTIVMAARQADLSQAEALYLRALTVAGGQSALAWELRAATSAARLRAIQHRIEDARAILAPIYSRFTEGFETADLKDCKAVLDRLG</sequence>
<dbReference type="GO" id="GO:0043531">
    <property type="term" value="F:ADP binding"/>
    <property type="evidence" value="ECO:0007669"/>
    <property type="project" value="InterPro"/>
</dbReference>
<dbReference type="InterPro" id="IPR001867">
    <property type="entry name" value="OmpR/PhoB-type_DNA-bd"/>
</dbReference>
<dbReference type="Proteomes" id="UP000181962">
    <property type="component" value="Chromosome"/>
</dbReference>
<name>A0A1L3F6N1_BRAJP</name>
<evidence type="ECO:0000256" key="1">
    <source>
        <dbReference type="ARBA" id="ARBA00023125"/>
    </source>
</evidence>
<dbReference type="Pfam" id="PF25872">
    <property type="entry name" value="HTH_77"/>
    <property type="match status" value="1"/>
</dbReference>
<accession>A0A1L3F6N1</accession>
<dbReference type="SMART" id="SM00862">
    <property type="entry name" value="Trans_reg_C"/>
    <property type="match status" value="1"/>
</dbReference>
<dbReference type="SUPFAM" id="SSF48452">
    <property type="entry name" value="TPR-like"/>
    <property type="match status" value="1"/>
</dbReference>
<dbReference type="GO" id="GO:0003677">
    <property type="term" value="F:DNA binding"/>
    <property type="evidence" value="ECO:0007669"/>
    <property type="project" value="UniProtKB-UniRule"/>
</dbReference>
<dbReference type="OrthoDB" id="4473689at2"/>
<dbReference type="PANTHER" id="PTHR47691:SF3">
    <property type="entry name" value="HTH-TYPE TRANSCRIPTIONAL REGULATOR RV0890C-RELATED"/>
    <property type="match status" value="1"/>
</dbReference>
<dbReference type="GO" id="GO:0000160">
    <property type="term" value="P:phosphorelay signal transduction system"/>
    <property type="evidence" value="ECO:0007669"/>
    <property type="project" value="InterPro"/>
</dbReference>
<dbReference type="InterPro" id="IPR011990">
    <property type="entry name" value="TPR-like_helical_dom_sf"/>
</dbReference>
<dbReference type="PROSITE" id="PS51755">
    <property type="entry name" value="OMPR_PHOB"/>
    <property type="match status" value="1"/>
</dbReference>
<gene>
    <name evidence="4" type="ORF">BKD09_11120</name>
</gene>
<evidence type="ECO:0000256" key="2">
    <source>
        <dbReference type="PROSITE-ProRule" id="PRU01091"/>
    </source>
</evidence>
<dbReference type="InterPro" id="IPR016032">
    <property type="entry name" value="Sig_transdc_resp-reg_C-effctor"/>
</dbReference>
<keyword evidence="1 2" id="KW-0238">DNA-binding</keyword>
<dbReference type="SUPFAM" id="SSF52540">
    <property type="entry name" value="P-loop containing nucleoside triphosphate hydrolases"/>
    <property type="match status" value="1"/>
</dbReference>
<proteinExistence type="predicted"/>
<dbReference type="Pfam" id="PF00486">
    <property type="entry name" value="Trans_reg_C"/>
    <property type="match status" value="1"/>
</dbReference>
<dbReference type="InterPro" id="IPR027417">
    <property type="entry name" value="P-loop_NTPase"/>
</dbReference>
<dbReference type="InterPro" id="IPR002182">
    <property type="entry name" value="NB-ARC"/>
</dbReference>
<feature type="domain" description="OmpR/PhoB-type" evidence="3">
    <location>
        <begin position="10"/>
        <end position="108"/>
    </location>
</feature>
<evidence type="ECO:0000313" key="4">
    <source>
        <dbReference type="EMBL" id="APG08882.1"/>
    </source>
</evidence>
<dbReference type="Gene3D" id="1.10.10.10">
    <property type="entry name" value="Winged helix-like DNA-binding domain superfamily/Winged helix DNA-binding domain"/>
    <property type="match status" value="1"/>
</dbReference>
<dbReference type="EMBL" id="CP017637">
    <property type="protein sequence ID" value="APG08882.1"/>
    <property type="molecule type" value="Genomic_DNA"/>
</dbReference>
<protein>
    <recommendedName>
        <fullName evidence="3">OmpR/PhoB-type domain-containing protein</fullName>
    </recommendedName>
</protein>
<dbReference type="GO" id="GO:0006355">
    <property type="term" value="P:regulation of DNA-templated transcription"/>
    <property type="evidence" value="ECO:0007669"/>
    <property type="project" value="InterPro"/>
</dbReference>
<dbReference type="Gene3D" id="3.40.50.300">
    <property type="entry name" value="P-loop containing nucleotide triphosphate hydrolases"/>
    <property type="match status" value="1"/>
</dbReference>
<evidence type="ECO:0000313" key="5">
    <source>
        <dbReference type="Proteomes" id="UP000181962"/>
    </source>
</evidence>
<feature type="DNA-binding region" description="OmpR/PhoB-type" evidence="2">
    <location>
        <begin position="10"/>
        <end position="108"/>
    </location>
</feature>
<dbReference type="RefSeq" id="WP_071909867.1">
    <property type="nucleotide sequence ID" value="NZ_CP017637.1"/>
</dbReference>
<dbReference type="AlphaFoldDB" id="A0A1L3F6N1"/>
<dbReference type="PANTHER" id="PTHR47691">
    <property type="entry name" value="REGULATOR-RELATED"/>
    <property type="match status" value="1"/>
</dbReference>
<dbReference type="Gene3D" id="1.25.40.10">
    <property type="entry name" value="Tetratricopeptide repeat domain"/>
    <property type="match status" value="2"/>
</dbReference>
<dbReference type="CDD" id="cd00383">
    <property type="entry name" value="trans_reg_C"/>
    <property type="match status" value="1"/>
</dbReference>
<reference evidence="4 5" key="1">
    <citation type="submission" date="2016-11" db="EMBL/GenBank/DDBJ databases">
        <title>Complete Genome Sequence of Bradyrhizobium sp. strain J5, an isolated from soybean nodule in Hokkaido.</title>
        <authorList>
            <person name="Kanehara K."/>
        </authorList>
    </citation>
    <scope>NUCLEOTIDE SEQUENCE [LARGE SCALE GENOMIC DNA]</scope>
    <source>
        <strain evidence="4 5">J5</strain>
    </source>
</reference>
<dbReference type="InterPro" id="IPR036388">
    <property type="entry name" value="WH-like_DNA-bd_sf"/>
</dbReference>
<evidence type="ECO:0000259" key="3">
    <source>
        <dbReference type="PROSITE" id="PS51755"/>
    </source>
</evidence>
<dbReference type="SUPFAM" id="SSF46894">
    <property type="entry name" value="C-terminal effector domain of the bipartite response regulators"/>
    <property type="match status" value="1"/>
</dbReference>
<dbReference type="InterPro" id="IPR058852">
    <property type="entry name" value="HTH_77"/>
</dbReference>